<keyword evidence="2" id="KW-1185">Reference proteome</keyword>
<protein>
    <recommendedName>
        <fullName evidence="3">DUF2336 domain-containing protein</fullName>
    </recommendedName>
</protein>
<accession>A0ABS7VML1</accession>
<evidence type="ECO:0008006" key="3">
    <source>
        <dbReference type="Google" id="ProtNLM"/>
    </source>
</evidence>
<dbReference type="RefSeq" id="WP_224312699.1">
    <property type="nucleotide sequence ID" value="NZ_JAIRBM010000005.1"/>
</dbReference>
<dbReference type="Proteomes" id="UP000704176">
    <property type="component" value="Unassembled WGS sequence"/>
</dbReference>
<gene>
    <name evidence="1" type="ORF">K9B37_08745</name>
</gene>
<dbReference type="EMBL" id="JAIRBM010000005">
    <property type="protein sequence ID" value="MBZ6076375.1"/>
    <property type="molecule type" value="Genomic_DNA"/>
</dbReference>
<evidence type="ECO:0000313" key="1">
    <source>
        <dbReference type="EMBL" id="MBZ6076375.1"/>
    </source>
</evidence>
<comment type="caution">
    <text evidence="1">The sequence shown here is derived from an EMBL/GenBank/DDBJ whole genome shotgun (WGS) entry which is preliminary data.</text>
</comment>
<reference evidence="1 2" key="1">
    <citation type="submission" date="2021-09" db="EMBL/GenBank/DDBJ databases">
        <title>The complete genome sequence of a new microorganism.</title>
        <authorList>
            <person name="Zi Z."/>
        </authorList>
    </citation>
    <scope>NUCLEOTIDE SEQUENCE [LARGE SCALE GENOMIC DNA]</scope>
    <source>
        <strain evidence="1 2">WGZ8</strain>
    </source>
</reference>
<proteinExistence type="predicted"/>
<name>A0ABS7VML1_9HYPH</name>
<evidence type="ECO:0000313" key="2">
    <source>
        <dbReference type="Proteomes" id="UP000704176"/>
    </source>
</evidence>
<sequence length="327" mass="35692">MASPALQEHWPDLSGLGLPNVRNADSRAALLVMNAELFVTAPARDREIIETFESLALGFLPGMDHATLVTLARILSPCEDTPSSILDHLLRHSQETRDIVLGHLAIFPSHLVKQLFATAEGRLRLARHPALTSTTVDHLLVMHEDALDDVLAVNRSILATSPAMRELVRRARNRPSLGTILLARDGLTLRDEAALYLAADPERRRRIRDRMAPATADDALRLADYERAALVAAARASDVAHFEALLNYAFGFATGVVWRLPVSGRHELLSLALKAIGFGERDAIEIILGLHPAMSQPLSAVRRLVHAMREPSPPVAAALVRAILGDV</sequence>
<organism evidence="1 2">
    <name type="scientific">Microvirga puerhi</name>
    <dbReference type="NCBI Taxonomy" id="2876078"/>
    <lineage>
        <taxon>Bacteria</taxon>
        <taxon>Pseudomonadati</taxon>
        <taxon>Pseudomonadota</taxon>
        <taxon>Alphaproteobacteria</taxon>
        <taxon>Hyphomicrobiales</taxon>
        <taxon>Methylobacteriaceae</taxon>
        <taxon>Microvirga</taxon>
    </lineage>
</organism>